<keyword evidence="1" id="KW-0812">Transmembrane</keyword>
<name>A0A4Y6Q046_PERCE</name>
<feature type="signal peptide" evidence="2">
    <location>
        <begin position="1"/>
        <end position="21"/>
    </location>
</feature>
<evidence type="ECO:0000256" key="1">
    <source>
        <dbReference type="SAM" id="Phobius"/>
    </source>
</evidence>
<accession>A0A4Y6Q046</accession>
<dbReference type="Proteomes" id="UP000315995">
    <property type="component" value="Chromosome"/>
</dbReference>
<keyword evidence="4" id="KW-1185">Reference proteome</keyword>
<feature type="transmembrane region" description="Helical" evidence="1">
    <location>
        <begin position="112"/>
        <end position="131"/>
    </location>
</feature>
<dbReference type="EMBL" id="CP041186">
    <property type="protein sequence ID" value="QDG53951.1"/>
    <property type="molecule type" value="Genomic_DNA"/>
</dbReference>
<accession>A0A5B8YAY1</accession>
<gene>
    <name evidence="3" type="ORF">FIV42_25375</name>
</gene>
<keyword evidence="2" id="KW-0732">Signal</keyword>
<sequence length="196" mass="19661">MRTATTTILLLTLLTASPGWAEQPDTTADAPTRPADGLRILSEVGFGTLGLVGGAIVGGVMTMGGTVAAQPRDGQVPSFAEIIPLLMMSTGTVLGTYYGGNWLEGNGTPQGTLGGFLVGAVAGGGTVWLVTSLVDDPSTNTKLAAVGAAAVMAVGGATIGYEWTDEPPEPSPPDLDIFGAPTPTLDGGTVGVRITY</sequence>
<evidence type="ECO:0000313" key="3">
    <source>
        <dbReference type="EMBL" id="QDG53951.1"/>
    </source>
</evidence>
<keyword evidence="1" id="KW-1133">Transmembrane helix</keyword>
<evidence type="ECO:0000256" key="2">
    <source>
        <dbReference type="SAM" id="SignalP"/>
    </source>
</evidence>
<feature type="transmembrane region" description="Helical" evidence="1">
    <location>
        <begin position="79"/>
        <end position="100"/>
    </location>
</feature>
<dbReference type="RefSeq" id="WP_141200401.1">
    <property type="nucleotide sequence ID" value="NZ_CP041186.1"/>
</dbReference>
<dbReference type="AlphaFoldDB" id="A0A4Y6Q046"/>
<protein>
    <submittedName>
        <fullName evidence="3">Uncharacterized protein</fullName>
    </submittedName>
</protein>
<feature type="transmembrane region" description="Helical" evidence="1">
    <location>
        <begin position="143"/>
        <end position="161"/>
    </location>
</feature>
<keyword evidence="1" id="KW-0472">Membrane</keyword>
<reference evidence="3 4" key="1">
    <citation type="submission" date="2019-06" db="EMBL/GenBank/DDBJ databases">
        <title>Persicimonas caeni gen. nov., sp. nov., a predatory bacterium isolated from solar saltern.</title>
        <authorList>
            <person name="Wang S."/>
        </authorList>
    </citation>
    <scope>NUCLEOTIDE SEQUENCE [LARGE SCALE GENOMIC DNA]</scope>
    <source>
        <strain evidence="3 4">YN101</strain>
    </source>
</reference>
<proteinExistence type="predicted"/>
<evidence type="ECO:0000313" key="4">
    <source>
        <dbReference type="Proteomes" id="UP000315995"/>
    </source>
</evidence>
<feature type="chain" id="PRO_5030106787" evidence="2">
    <location>
        <begin position="22"/>
        <end position="196"/>
    </location>
</feature>
<organism evidence="3 4">
    <name type="scientific">Persicimonas caeni</name>
    <dbReference type="NCBI Taxonomy" id="2292766"/>
    <lineage>
        <taxon>Bacteria</taxon>
        <taxon>Deltaproteobacteria</taxon>
        <taxon>Bradymonadales</taxon>
        <taxon>Bradymonadaceae</taxon>
        <taxon>Persicimonas</taxon>
    </lineage>
</organism>
<feature type="transmembrane region" description="Helical" evidence="1">
    <location>
        <begin position="45"/>
        <end position="67"/>
    </location>
</feature>